<protein>
    <submittedName>
        <fullName evidence="2">Uncharacterized protein</fullName>
    </submittedName>
</protein>
<evidence type="ECO:0000313" key="3">
    <source>
        <dbReference type="Proteomes" id="UP000323386"/>
    </source>
</evidence>
<feature type="compositionally biased region" description="Basic and acidic residues" evidence="1">
    <location>
        <begin position="181"/>
        <end position="190"/>
    </location>
</feature>
<name>A0A5C3ESS6_9BASI</name>
<accession>A0A5C3ESS6</accession>
<sequence>MTSSLGTGKAVRQGRLPPRLDFAAGLLCALAAGCDTAAPQPKWLAIIIAVVVVLGPRLLSPSPSSLTPPSPPCVLSCGRACCAEQRVAYPRSMHPRSLSLVIRIHTHGRMDFFELIVQAASLSTSKEPYVRMPAWMHHPACSGMDHPSESRSGTWGGLASEPASGQANTDERQARAWKRSSPSERTRDELAVPGPPAMTFWWKRVGGQAGQARQGPLRPCLRASAVNDVRRNPEHPSDGHGTRRSKNTAAAAAVAQAGAAAVAGGRPRRLGPSEPTAAANAICGG</sequence>
<gene>
    <name evidence="2" type="ORF">PSFLO_00028</name>
</gene>
<keyword evidence="3" id="KW-1185">Reference proteome</keyword>
<dbReference type="AlphaFoldDB" id="A0A5C3ESS6"/>
<evidence type="ECO:0000256" key="1">
    <source>
        <dbReference type="SAM" id="MobiDB-lite"/>
    </source>
</evidence>
<feature type="region of interest" description="Disordered" evidence="1">
    <location>
        <begin position="228"/>
        <end position="248"/>
    </location>
</feature>
<evidence type="ECO:0000313" key="2">
    <source>
        <dbReference type="EMBL" id="SPO34557.1"/>
    </source>
</evidence>
<organism evidence="2 3">
    <name type="scientific">Pseudozyma flocculosa</name>
    <dbReference type="NCBI Taxonomy" id="84751"/>
    <lineage>
        <taxon>Eukaryota</taxon>
        <taxon>Fungi</taxon>
        <taxon>Dikarya</taxon>
        <taxon>Basidiomycota</taxon>
        <taxon>Ustilaginomycotina</taxon>
        <taxon>Ustilaginomycetes</taxon>
        <taxon>Ustilaginales</taxon>
        <taxon>Ustilaginaceae</taxon>
        <taxon>Pseudozyma</taxon>
    </lineage>
</organism>
<proteinExistence type="predicted"/>
<feature type="compositionally biased region" description="Basic and acidic residues" evidence="1">
    <location>
        <begin position="228"/>
        <end position="241"/>
    </location>
</feature>
<dbReference type="Proteomes" id="UP000323386">
    <property type="component" value="Unassembled WGS sequence"/>
</dbReference>
<feature type="region of interest" description="Disordered" evidence="1">
    <location>
        <begin position="142"/>
        <end position="192"/>
    </location>
</feature>
<dbReference type="EMBL" id="OOIP01000001">
    <property type="protein sequence ID" value="SPO34557.1"/>
    <property type="molecule type" value="Genomic_DNA"/>
</dbReference>
<feature type="region of interest" description="Disordered" evidence="1">
    <location>
        <begin position="260"/>
        <end position="285"/>
    </location>
</feature>
<reference evidence="2 3" key="1">
    <citation type="submission" date="2018-03" db="EMBL/GenBank/DDBJ databases">
        <authorList>
            <person name="Guldener U."/>
        </authorList>
    </citation>
    <scope>NUCLEOTIDE SEQUENCE [LARGE SCALE GENOMIC DNA]</scope>
    <source>
        <strain evidence="2 3">DAOM196992</strain>
    </source>
</reference>